<keyword evidence="5" id="KW-1185">Reference proteome</keyword>
<dbReference type="InterPro" id="IPR051799">
    <property type="entry name" value="NADH_flavin_oxidoreductase"/>
</dbReference>
<gene>
    <name evidence="4" type="ORF">C1H84_09685</name>
</gene>
<comment type="caution">
    <text evidence="4">The sequence shown here is derived from an EMBL/GenBank/DDBJ whole genome shotgun (WGS) entry which is preliminary data.</text>
</comment>
<protein>
    <submittedName>
        <fullName evidence="4">NADH:flavin oxidoreductase</fullName>
    </submittedName>
</protein>
<dbReference type="GO" id="GO:0010181">
    <property type="term" value="F:FMN binding"/>
    <property type="evidence" value="ECO:0007669"/>
    <property type="project" value="InterPro"/>
</dbReference>
<name>A0A365YET6_9MICC</name>
<evidence type="ECO:0000313" key="4">
    <source>
        <dbReference type="EMBL" id="RBM01059.1"/>
    </source>
</evidence>
<reference evidence="4 5" key="1">
    <citation type="submission" date="2018-01" db="EMBL/GenBank/DDBJ databases">
        <title>Glutamicibacter soli strain NHPC-3 Whole genome sequence and assembly.</title>
        <authorList>
            <person name="Choudhury P."/>
            <person name="Gupta D."/>
            <person name="Sengupta K."/>
            <person name="Jawed A."/>
            <person name="Sultana N."/>
            <person name="Saha P."/>
        </authorList>
    </citation>
    <scope>NUCLEOTIDE SEQUENCE [LARGE SCALE GENOMIC DNA]</scope>
    <source>
        <strain evidence="4 5">NHPC-3</strain>
    </source>
</reference>
<evidence type="ECO:0000259" key="3">
    <source>
        <dbReference type="Pfam" id="PF00724"/>
    </source>
</evidence>
<dbReference type="SUPFAM" id="SSF51395">
    <property type="entry name" value="FMN-linked oxidoreductases"/>
    <property type="match status" value="1"/>
</dbReference>
<evidence type="ECO:0000256" key="2">
    <source>
        <dbReference type="ARBA" id="ARBA00023002"/>
    </source>
</evidence>
<dbReference type="PANTHER" id="PTHR43656:SF2">
    <property type="entry name" value="BINDING OXIDOREDUCTASE, PUTATIVE (AFU_ORTHOLOGUE AFUA_2G08260)-RELATED"/>
    <property type="match status" value="1"/>
</dbReference>
<dbReference type="Gene3D" id="3.20.20.70">
    <property type="entry name" value="Aldolase class I"/>
    <property type="match status" value="1"/>
</dbReference>
<keyword evidence="2" id="KW-0560">Oxidoreductase</keyword>
<organism evidence="4 5">
    <name type="scientific">Glutamicibacter soli</name>
    <dbReference type="NCBI Taxonomy" id="453836"/>
    <lineage>
        <taxon>Bacteria</taxon>
        <taxon>Bacillati</taxon>
        <taxon>Actinomycetota</taxon>
        <taxon>Actinomycetes</taxon>
        <taxon>Micrococcales</taxon>
        <taxon>Micrococcaceae</taxon>
        <taxon>Glutamicibacter</taxon>
    </lineage>
</organism>
<evidence type="ECO:0000313" key="5">
    <source>
        <dbReference type="Proteomes" id="UP000252167"/>
    </source>
</evidence>
<dbReference type="CDD" id="cd02803">
    <property type="entry name" value="OYE_like_FMN_family"/>
    <property type="match status" value="1"/>
</dbReference>
<dbReference type="GO" id="GO:0016491">
    <property type="term" value="F:oxidoreductase activity"/>
    <property type="evidence" value="ECO:0007669"/>
    <property type="project" value="UniProtKB-KW"/>
</dbReference>
<dbReference type="AlphaFoldDB" id="A0A365YET6"/>
<dbReference type="Pfam" id="PF00724">
    <property type="entry name" value="Oxidored_FMN"/>
    <property type="match status" value="1"/>
</dbReference>
<evidence type="ECO:0000256" key="1">
    <source>
        <dbReference type="ARBA" id="ARBA00022630"/>
    </source>
</evidence>
<dbReference type="EMBL" id="POAF01000004">
    <property type="protein sequence ID" value="RBM01059.1"/>
    <property type="molecule type" value="Genomic_DNA"/>
</dbReference>
<sequence length="442" mass="47800">MSTETSTVSASKVLSSSWKIDGLTIKNRFVLSPMAVLQPTKDGSPSEQTIAFLTTRAKGGAGLLIVGGTVATESGYAEAPFQPLMRFDNDRFIPGLKKMVDAVHAYGVPLFAQIFPAFGAMGVPGEGRTTRAASPKPVRMAAPRLPHGMYIPGGRTNPTPEEITREELLEVQNETVAAVLRAKAAGFDGIEIGAHMRYLYSSFFSPRTNWRSDEYGGSAENRARFLADTIRAIRAEVGPDYPVGVRMSVNDHLPDGQGPEGFAEVMTYVVKEGVGYIALTDANYESMDDNLPSSSGQMLAHSEPQIFRKYLPNVPLLLSNTYEPQQAAQAIEDGYADGIMLARQLLADPEFPNKVLQGQQEKINWCDHDNSCLRRLILNVPVRCHLNPAMGREAALAGAEESLATKLKRPVDAFVIAAAGSPSLMGLADKLANAKMAKDAKK</sequence>
<keyword evidence="1" id="KW-0285">Flavoprotein</keyword>
<dbReference type="PANTHER" id="PTHR43656">
    <property type="entry name" value="BINDING OXIDOREDUCTASE, PUTATIVE (AFU_ORTHOLOGUE AFUA_2G08260)-RELATED"/>
    <property type="match status" value="1"/>
</dbReference>
<feature type="domain" description="NADH:flavin oxidoreductase/NADH oxidase N-terminal" evidence="3">
    <location>
        <begin position="19"/>
        <end position="360"/>
    </location>
</feature>
<proteinExistence type="predicted"/>
<dbReference type="InterPro" id="IPR001155">
    <property type="entry name" value="OxRdtase_FMN_N"/>
</dbReference>
<dbReference type="Proteomes" id="UP000252167">
    <property type="component" value="Unassembled WGS sequence"/>
</dbReference>
<accession>A0A365YET6</accession>
<dbReference type="InterPro" id="IPR013785">
    <property type="entry name" value="Aldolase_TIM"/>
</dbReference>